<evidence type="ECO:0000256" key="6">
    <source>
        <dbReference type="ARBA" id="ARBA00022975"/>
    </source>
</evidence>
<comment type="similarity">
    <text evidence="9">Belongs to the adenylate kinase family. UMP-CMP kinase subfamily.</text>
</comment>
<dbReference type="EMBL" id="ML002319">
    <property type="protein sequence ID" value="RKP38896.1"/>
    <property type="molecule type" value="Genomic_DNA"/>
</dbReference>
<accession>A0A4P9ZYS4</accession>
<feature type="binding site" evidence="9">
    <location>
        <begin position="100"/>
        <end position="102"/>
    </location>
    <ligand>
        <name>a ribonucleoside 5'-phosphate</name>
        <dbReference type="ChEBI" id="CHEBI:58043"/>
    </ligand>
</feature>
<proteinExistence type="inferred from homology"/>
<dbReference type="HAMAP" id="MF_03172">
    <property type="entry name" value="Adenylate_kinase_UMP_CMP_kin"/>
    <property type="match status" value="1"/>
</dbReference>
<dbReference type="InterPro" id="IPR027417">
    <property type="entry name" value="P-loop_NTPase"/>
</dbReference>
<dbReference type="HAMAP" id="MF_00235">
    <property type="entry name" value="Adenylate_kinase_Adk"/>
    <property type="match status" value="1"/>
</dbReference>
<sequence length="238" mass="27202">MEAQGQKVLADTGFHPDESVEFHGLRFPKLKAEDSPFNLENTTIYFVLGGPGSGKGTQCQRLKEKYGFVHLSAGDLLREEQDRPDSAYGELIRFCIKEGQIVPQEVTITLLREAMKRSRSNKFLIDGFPRSMPQATEFEKVVCSPRFVLYFKCDEDTMEKRLMERGKTSGRADDNAETIKKRFRVYVLTTFPVINHYIQSDKVLTIDSDGTVDEVFDRVDSLMTKTLTLHPDQMPNFD</sequence>
<comment type="subunit">
    <text evidence="9">Monomer.</text>
</comment>
<reference evidence="11" key="1">
    <citation type="journal article" date="2018" name="Nat. Microbiol.">
        <title>Leveraging single-cell genomics to expand the fungal tree of life.</title>
        <authorList>
            <person name="Ahrendt S.R."/>
            <person name="Quandt C.A."/>
            <person name="Ciobanu D."/>
            <person name="Clum A."/>
            <person name="Salamov A."/>
            <person name="Andreopoulos B."/>
            <person name="Cheng J.F."/>
            <person name="Woyke T."/>
            <person name="Pelin A."/>
            <person name="Henrissat B."/>
            <person name="Reynolds N.K."/>
            <person name="Benny G.L."/>
            <person name="Smith M.E."/>
            <person name="James T.Y."/>
            <person name="Grigoriev I.V."/>
        </authorList>
    </citation>
    <scope>NUCLEOTIDE SEQUENCE [LARGE SCALE GENOMIC DNA]</scope>
    <source>
        <strain evidence="11">RSA 468</strain>
    </source>
</reference>
<evidence type="ECO:0000256" key="5">
    <source>
        <dbReference type="ARBA" id="ARBA00022840"/>
    </source>
</evidence>
<keyword evidence="2 9" id="KW-0808">Transferase</keyword>
<dbReference type="GO" id="GO:0033862">
    <property type="term" value="F:UMP kinase activity"/>
    <property type="evidence" value="ECO:0007669"/>
    <property type="project" value="RHEA"/>
</dbReference>
<protein>
    <recommendedName>
        <fullName evidence="9">Uridylate kinase</fullName>
        <shortName evidence="9">UK</shortName>
        <ecNumber evidence="9">2.7.4.14</ecNumber>
    </recommendedName>
    <alternativeName>
        <fullName evidence="9">ATP:UMP phosphotransferase</fullName>
    </alternativeName>
    <alternativeName>
        <fullName evidence="9">Deoxycytidylate kinase</fullName>
        <shortName evidence="9">CK</shortName>
        <shortName evidence="9">dCMP kinase</shortName>
    </alternativeName>
    <alternativeName>
        <fullName evidence="9">Uridine monophosphate kinase</fullName>
        <shortName evidence="9">UMP kinase</shortName>
        <shortName evidence="9">UMPK</shortName>
    </alternativeName>
</protein>
<keyword evidence="6 9" id="KW-0665">Pyrimidine biosynthesis</keyword>
<feature type="binding site" evidence="9">
    <location>
        <position position="78"/>
    </location>
    <ligand>
        <name>a ribonucleoside 5'-phosphate</name>
        <dbReference type="ChEBI" id="CHEBI:58043"/>
    </ligand>
</feature>
<evidence type="ECO:0000256" key="2">
    <source>
        <dbReference type="ARBA" id="ARBA00022679"/>
    </source>
</evidence>
<feature type="region of interest" description="NMPbind" evidence="9">
    <location>
        <begin position="72"/>
        <end position="102"/>
    </location>
</feature>
<keyword evidence="1 9" id="KW-0963">Cytoplasm</keyword>
<dbReference type="EC" id="2.7.4.14" evidence="9"/>
<keyword evidence="7 9" id="KW-0539">Nucleus</keyword>
<dbReference type="Pfam" id="PF00406">
    <property type="entry name" value="ADK"/>
    <property type="match status" value="1"/>
</dbReference>
<comment type="domain">
    <text evidence="9">Consists of three domains, a large central CORE domain and two small peripheral domains, NMPbind and LID, which undergo movements during catalysis. The LID domain closes over the site of phosphoryl transfer upon ATP binding. Assembling and dissambling the active center during each catalytic cycle provides an effective means to prevent ATP hydrolysis.</text>
</comment>
<evidence type="ECO:0000313" key="11">
    <source>
        <dbReference type="Proteomes" id="UP000268162"/>
    </source>
</evidence>
<dbReference type="STRING" id="215637.A0A4P9ZYS4"/>
<organism evidence="10 11">
    <name type="scientific">Dimargaris cristalligena</name>
    <dbReference type="NCBI Taxonomy" id="215637"/>
    <lineage>
        <taxon>Eukaryota</taxon>
        <taxon>Fungi</taxon>
        <taxon>Fungi incertae sedis</taxon>
        <taxon>Zoopagomycota</taxon>
        <taxon>Kickxellomycotina</taxon>
        <taxon>Dimargaritomycetes</taxon>
        <taxon>Dimargaritales</taxon>
        <taxon>Dimargaritaceae</taxon>
        <taxon>Dimargaris</taxon>
    </lineage>
</organism>
<evidence type="ECO:0000256" key="1">
    <source>
        <dbReference type="ARBA" id="ARBA00022490"/>
    </source>
</evidence>
<evidence type="ECO:0000256" key="7">
    <source>
        <dbReference type="ARBA" id="ARBA00023242"/>
    </source>
</evidence>
<dbReference type="NCBIfam" id="TIGR01359">
    <property type="entry name" value="UMP_CMP_kin_fam"/>
    <property type="match status" value="1"/>
</dbReference>
<evidence type="ECO:0000313" key="10">
    <source>
        <dbReference type="EMBL" id="RKP38896.1"/>
    </source>
</evidence>
<dbReference type="InterPro" id="IPR000850">
    <property type="entry name" value="Adenylat/UMP-CMP_kin"/>
</dbReference>
<dbReference type="InterPro" id="IPR033690">
    <property type="entry name" value="Adenylat_kinase_CS"/>
</dbReference>
<dbReference type="GO" id="GO:0005634">
    <property type="term" value="C:nucleus"/>
    <property type="evidence" value="ECO:0007669"/>
    <property type="project" value="UniProtKB-SubCell"/>
</dbReference>
<keyword evidence="4 9" id="KW-0418">Kinase</keyword>
<gene>
    <name evidence="10" type="ORF">BJ085DRAFT_23666</name>
</gene>
<evidence type="ECO:0000256" key="4">
    <source>
        <dbReference type="ARBA" id="ARBA00022777"/>
    </source>
</evidence>
<feature type="binding site" evidence="9">
    <location>
        <position position="210"/>
    </location>
    <ligand>
        <name>ATP</name>
        <dbReference type="ChEBI" id="CHEBI:30616"/>
    </ligand>
</feature>
<feature type="binding site" evidence="9">
    <location>
        <position position="171"/>
    </location>
    <ligand>
        <name>a ribonucleoside 5'-phosphate</name>
        <dbReference type="ChEBI" id="CHEBI:58043"/>
    </ligand>
</feature>
<evidence type="ECO:0000256" key="8">
    <source>
        <dbReference type="ARBA" id="ARBA00048116"/>
    </source>
</evidence>
<feature type="binding site" evidence="9">
    <location>
        <position position="182"/>
    </location>
    <ligand>
        <name>a ribonucleoside 5'-phosphate</name>
        <dbReference type="ChEBI" id="CHEBI:58043"/>
    </ligand>
</feature>
<dbReference type="Proteomes" id="UP000268162">
    <property type="component" value="Unassembled WGS sequence"/>
</dbReference>
<dbReference type="GO" id="GO:0005524">
    <property type="term" value="F:ATP binding"/>
    <property type="evidence" value="ECO:0007669"/>
    <property type="project" value="UniProtKB-KW"/>
</dbReference>
<evidence type="ECO:0000256" key="3">
    <source>
        <dbReference type="ARBA" id="ARBA00022741"/>
    </source>
</evidence>
<dbReference type="SUPFAM" id="SSF52540">
    <property type="entry name" value="P-loop containing nucleoside triphosphate hydrolases"/>
    <property type="match status" value="1"/>
</dbReference>
<dbReference type="InterPro" id="IPR006266">
    <property type="entry name" value="UMP_CMP_kinase"/>
</dbReference>
<keyword evidence="11" id="KW-1185">Reference proteome</keyword>
<feature type="binding site" evidence="9">
    <location>
        <begin position="52"/>
        <end position="57"/>
    </location>
    <ligand>
        <name>ATP</name>
        <dbReference type="ChEBI" id="CHEBI:30616"/>
    </ligand>
</feature>
<dbReference type="AlphaFoldDB" id="A0A4P9ZYS4"/>
<feature type="binding site" evidence="9">
    <location>
        <position position="134"/>
    </location>
    <ligand>
        <name>a ribonucleoside 5'-phosphate</name>
        <dbReference type="ChEBI" id="CHEBI:58043"/>
    </ligand>
</feature>
<dbReference type="GO" id="GO:0006221">
    <property type="term" value="P:pyrimidine nucleotide biosynthetic process"/>
    <property type="evidence" value="ECO:0007669"/>
    <property type="project" value="UniProtKB-UniRule"/>
</dbReference>
<dbReference type="Gene3D" id="3.40.50.300">
    <property type="entry name" value="P-loop containing nucleotide triphosphate hydrolases"/>
    <property type="match status" value="1"/>
</dbReference>
<name>A0A4P9ZYS4_9FUNG</name>
<comment type="subcellular location">
    <subcellularLocation>
        <location evidence="9">Cytoplasm</location>
    </subcellularLocation>
    <subcellularLocation>
        <location evidence="9">Nucleus</location>
    </subcellularLocation>
    <text evidence="9">Predominantly cytoplasmic.</text>
</comment>
<comment type="function">
    <text evidence="9">Catalyzes the phosphorylation of pyrimidine nucleoside monophosphates at the expense of ATP. Plays an important role in de novo pyrimidine nucleotide biosynthesis. Has preference for UMP and dUMP as phosphate acceptors, but can also use CMP, dCMP and AMP.</text>
</comment>
<feature type="region of interest" description="LID" evidence="9">
    <location>
        <begin position="164"/>
        <end position="174"/>
    </location>
</feature>
<dbReference type="PROSITE" id="PS00113">
    <property type="entry name" value="ADENYLATE_KINASE"/>
    <property type="match status" value="1"/>
</dbReference>
<dbReference type="FunFam" id="3.40.50.300:FF:000315">
    <property type="entry name" value="Adenylate kinase 1"/>
    <property type="match status" value="1"/>
</dbReference>
<keyword evidence="5 9" id="KW-0067">ATP-binding</keyword>
<dbReference type="PANTHER" id="PTHR23359">
    <property type="entry name" value="NUCLEOTIDE KINASE"/>
    <property type="match status" value="1"/>
</dbReference>
<feature type="binding site" evidence="9">
    <location>
        <begin position="127"/>
        <end position="130"/>
    </location>
    <ligand>
        <name>a ribonucleoside 5'-phosphate</name>
        <dbReference type="ChEBI" id="CHEBI:58043"/>
    </ligand>
</feature>
<dbReference type="CDD" id="cd01428">
    <property type="entry name" value="ADK"/>
    <property type="match status" value="1"/>
</dbReference>
<keyword evidence="3 9" id="KW-0547">Nucleotide-binding</keyword>
<feature type="binding site" evidence="9">
    <location>
        <position position="165"/>
    </location>
    <ligand>
        <name>ATP</name>
        <dbReference type="ChEBI" id="CHEBI:30616"/>
    </ligand>
</feature>
<dbReference type="GO" id="GO:0005737">
    <property type="term" value="C:cytoplasm"/>
    <property type="evidence" value="ECO:0007669"/>
    <property type="project" value="UniProtKB-SubCell"/>
</dbReference>
<comment type="catalytic activity">
    <reaction evidence="8 9">
        <text>UMP + ATP = UDP + ADP</text>
        <dbReference type="Rhea" id="RHEA:24400"/>
        <dbReference type="ChEBI" id="CHEBI:30616"/>
        <dbReference type="ChEBI" id="CHEBI:57865"/>
        <dbReference type="ChEBI" id="CHEBI:58223"/>
        <dbReference type="ChEBI" id="CHEBI:456216"/>
        <dbReference type="EC" id="2.7.4.14"/>
    </reaction>
</comment>
<comment type="cofactor">
    <cofactor evidence="9">
        <name>Mg(2+)</name>
        <dbReference type="ChEBI" id="CHEBI:18420"/>
    </cofactor>
    <text evidence="9">Binds 1 Mg(2+) ion per monomer.</text>
</comment>
<evidence type="ECO:0000256" key="9">
    <source>
        <dbReference type="HAMAP-Rule" id="MF_03172"/>
    </source>
</evidence>
<dbReference type="PRINTS" id="PR00094">
    <property type="entry name" value="ADENYLTKNASE"/>
</dbReference>
<dbReference type="GO" id="GO:0006207">
    <property type="term" value="P:'de novo' pyrimidine nucleobase biosynthetic process"/>
    <property type="evidence" value="ECO:0007669"/>
    <property type="project" value="InterPro"/>
</dbReference>